<keyword evidence="2" id="KW-0472">Membrane</keyword>
<gene>
    <name evidence="3" type="ORF">RFI_23854</name>
</gene>
<organism evidence="3 4">
    <name type="scientific">Reticulomyxa filosa</name>
    <dbReference type="NCBI Taxonomy" id="46433"/>
    <lineage>
        <taxon>Eukaryota</taxon>
        <taxon>Sar</taxon>
        <taxon>Rhizaria</taxon>
        <taxon>Retaria</taxon>
        <taxon>Foraminifera</taxon>
        <taxon>Monothalamids</taxon>
        <taxon>Reticulomyxidae</taxon>
        <taxon>Reticulomyxa</taxon>
    </lineage>
</organism>
<feature type="compositionally biased region" description="Basic and acidic residues" evidence="1">
    <location>
        <begin position="331"/>
        <end position="342"/>
    </location>
</feature>
<accession>X6MI23</accession>
<name>X6MI23_RETFI</name>
<comment type="caution">
    <text evidence="3">The sequence shown here is derived from an EMBL/GenBank/DDBJ whole genome shotgun (WGS) entry which is preliminary data.</text>
</comment>
<feature type="region of interest" description="Disordered" evidence="1">
    <location>
        <begin position="524"/>
        <end position="577"/>
    </location>
</feature>
<evidence type="ECO:0000256" key="1">
    <source>
        <dbReference type="SAM" id="MobiDB-lite"/>
    </source>
</evidence>
<protein>
    <submittedName>
        <fullName evidence="3">Uncharacterized protein</fullName>
    </submittedName>
</protein>
<keyword evidence="4" id="KW-1185">Reference proteome</keyword>
<feature type="compositionally biased region" description="Acidic residues" evidence="1">
    <location>
        <begin position="528"/>
        <end position="541"/>
    </location>
</feature>
<evidence type="ECO:0000313" key="4">
    <source>
        <dbReference type="Proteomes" id="UP000023152"/>
    </source>
</evidence>
<feature type="transmembrane region" description="Helical" evidence="2">
    <location>
        <begin position="142"/>
        <end position="163"/>
    </location>
</feature>
<evidence type="ECO:0000256" key="2">
    <source>
        <dbReference type="SAM" id="Phobius"/>
    </source>
</evidence>
<proteinExistence type="predicted"/>
<reference evidence="3 4" key="1">
    <citation type="journal article" date="2013" name="Curr. Biol.">
        <title>The Genome of the Foraminiferan Reticulomyxa filosa.</title>
        <authorList>
            <person name="Glockner G."/>
            <person name="Hulsmann N."/>
            <person name="Schleicher M."/>
            <person name="Noegel A.A."/>
            <person name="Eichinger L."/>
            <person name="Gallinger C."/>
            <person name="Pawlowski J."/>
            <person name="Sierra R."/>
            <person name="Euteneuer U."/>
            <person name="Pillet L."/>
            <person name="Moustafa A."/>
            <person name="Platzer M."/>
            <person name="Groth M."/>
            <person name="Szafranski K."/>
            <person name="Schliwa M."/>
        </authorList>
    </citation>
    <scope>NUCLEOTIDE SEQUENCE [LARGE SCALE GENOMIC DNA]</scope>
</reference>
<dbReference type="AlphaFoldDB" id="X6MI23"/>
<dbReference type="EMBL" id="ASPP01020560">
    <property type="protein sequence ID" value="ETO13514.1"/>
    <property type="molecule type" value="Genomic_DNA"/>
</dbReference>
<sequence length="577" mass="66085">MHWLLLSKQIDTMRQLLCRIECLIINNIDVCQMFLDSVVDEQSQKLFKKAIPQEYFGHLKKLKLHHGSLHPYLLETESEAMSKKVLTLLTMLMPRNCSLVQSIEFSNIVIHTKHYNQYLKWLASCVALNTFTASNLRFIGWLYIYVYTYIYILFFFFGLIYVCKQIKGKEEFIDPMLAVLARYCKQTITTISLKRCRVSDKALEPFNKLLSHHLGHLSIVECHGYSNDLFYALGKKQLSLCANHKLSEYRTNGLDQSQLVSHIEKFSFTFVISTEDYRFFSSNPTASSTDKDCVTYTLQMDWTSFFKQVGSTLQAFSCCCIHQNEIFDPSKHEASRQNRNSDDSSSAGADIQPVYVSEKNKPLFKISSMRDDSQSSQSDQETPSSGLSWLKYRGCIDVSFFTQMATFCHQLKHVDVKGWMFKSIPKEKYETLLSNTQRVVTGVATPPVQQQEQLINSNANSNSSDSNSDNNSNNNNNNNNNNNEKKFTIDKLKKYDFSSDQMNVVGTPPTTKPKSIQKIRVIKRQTIDEDSGNSSDDDSDHDESHARQCTSNARGACGRFPTSRRVPYIAPSVHVRR</sequence>
<feature type="compositionally biased region" description="Low complexity" evidence="1">
    <location>
        <begin position="458"/>
        <end position="482"/>
    </location>
</feature>
<dbReference type="Proteomes" id="UP000023152">
    <property type="component" value="Unassembled WGS sequence"/>
</dbReference>
<keyword evidence="2" id="KW-0812">Transmembrane</keyword>
<feature type="region of interest" description="Disordered" evidence="1">
    <location>
        <begin position="458"/>
        <end position="484"/>
    </location>
</feature>
<evidence type="ECO:0000313" key="3">
    <source>
        <dbReference type="EMBL" id="ETO13514.1"/>
    </source>
</evidence>
<feature type="region of interest" description="Disordered" evidence="1">
    <location>
        <begin position="331"/>
        <end position="351"/>
    </location>
</feature>
<keyword evidence="2" id="KW-1133">Transmembrane helix</keyword>